<protein>
    <submittedName>
        <fullName evidence="1">Uncharacterized protein</fullName>
    </submittedName>
</protein>
<organism evidence="1 2">
    <name type="scientific">Sphenostylis stenocarpa</name>
    <dbReference type="NCBI Taxonomy" id="92480"/>
    <lineage>
        <taxon>Eukaryota</taxon>
        <taxon>Viridiplantae</taxon>
        <taxon>Streptophyta</taxon>
        <taxon>Embryophyta</taxon>
        <taxon>Tracheophyta</taxon>
        <taxon>Spermatophyta</taxon>
        <taxon>Magnoliopsida</taxon>
        <taxon>eudicotyledons</taxon>
        <taxon>Gunneridae</taxon>
        <taxon>Pentapetalae</taxon>
        <taxon>rosids</taxon>
        <taxon>fabids</taxon>
        <taxon>Fabales</taxon>
        <taxon>Fabaceae</taxon>
        <taxon>Papilionoideae</taxon>
        <taxon>50 kb inversion clade</taxon>
        <taxon>NPAAA clade</taxon>
        <taxon>indigoferoid/millettioid clade</taxon>
        <taxon>Phaseoleae</taxon>
        <taxon>Sphenostylis</taxon>
    </lineage>
</organism>
<dbReference type="AlphaFoldDB" id="A0AA86VXX2"/>
<sequence>MVVDLSIVLCLWDNPTFTASNFELSAIDTTEKNHAKEKKVVWEIMGLVTLDLKRDLKLKMGFVNEEIKVVE</sequence>
<dbReference type="Gramene" id="rna-AYBTSS11_LOCUS11856">
    <property type="protein sequence ID" value="CAJ1944324.1"/>
    <property type="gene ID" value="gene-AYBTSS11_LOCUS11856"/>
</dbReference>
<accession>A0AA86VXX2</accession>
<proteinExistence type="predicted"/>
<dbReference type="EMBL" id="OY731400">
    <property type="protein sequence ID" value="CAJ1944324.1"/>
    <property type="molecule type" value="Genomic_DNA"/>
</dbReference>
<name>A0AA86VXX2_9FABA</name>
<gene>
    <name evidence="1" type="ORF">AYBTSS11_LOCUS11856</name>
</gene>
<evidence type="ECO:0000313" key="1">
    <source>
        <dbReference type="EMBL" id="CAJ1944324.1"/>
    </source>
</evidence>
<reference evidence="1" key="1">
    <citation type="submission" date="2023-10" db="EMBL/GenBank/DDBJ databases">
        <authorList>
            <person name="Domelevo Entfellner J.-B."/>
        </authorList>
    </citation>
    <scope>NUCLEOTIDE SEQUENCE</scope>
</reference>
<evidence type="ECO:0000313" key="2">
    <source>
        <dbReference type="Proteomes" id="UP001189624"/>
    </source>
</evidence>
<keyword evidence="2" id="KW-1185">Reference proteome</keyword>
<dbReference type="Proteomes" id="UP001189624">
    <property type="component" value="Chromosome 3"/>
</dbReference>